<dbReference type="HAMAP" id="MF_03028">
    <property type="entry name" value="Pescadillo"/>
    <property type="match status" value="1"/>
</dbReference>
<feature type="region of interest" description="Disordered" evidence="5">
    <location>
        <begin position="342"/>
        <end position="366"/>
    </location>
</feature>
<feature type="region of interest" description="Disordered" evidence="5">
    <location>
        <begin position="379"/>
        <end position="399"/>
    </location>
</feature>
<evidence type="ECO:0000256" key="1">
    <source>
        <dbReference type="ARBA" id="ARBA00022517"/>
    </source>
</evidence>
<feature type="domain" description="BRCT" evidence="6">
    <location>
        <begin position="438"/>
        <end position="532"/>
    </location>
</feature>
<feature type="compositionally biased region" description="Acidic residues" evidence="5">
    <location>
        <begin position="382"/>
        <end position="399"/>
    </location>
</feature>
<keyword evidence="2 4" id="KW-0698">rRNA processing</keyword>
<dbReference type="GO" id="GO:0005654">
    <property type="term" value="C:nucleoplasm"/>
    <property type="evidence" value="ECO:0007669"/>
    <property type="project" value="UniProtKB-SubCell"/>
</dbReference>
<comment type="similarity">
    <text evidence="4">Belongs to the pescadillo family.</text>
</comment>
<comment type="subcellular location">
    <subcellularLocation>
        <location evidence="4">Nucleus</location>
        <location evidence="4">Nucleolus</location>
    </subcellularLocation>
    <subcellularLocation>
        <location evidence="4">Nucleus</location>
        <location evidence="4">Nucleoplasm</location>
    </subcellularLocation>
</comment>
<dbReference type="GO" id="GO:0000466">
    <property type="term" value="P:maturation of 5.8S rRNA from tricistronic rRNA transcript (SSU-rRNA, 5.8S rRNA, LSU-rRNA)"/>
    <property type="evidence" value="ECO:0007669"/>
    <property type="project" value="UniProtKB-UniRule"/>
</dbReference>
<evidence type="ECO:0000313" key="8">
    <source>
        <dbReference type="Proteomes" id="UP001530400"/>
    </source>
</evidence>
<dbReference type="Pfam" id="PF06732">
    <property type="entry name" value="Pescadillo_N"/>
    <property type="match status" value="1"/>
</dbReference>
<accession>A0ABD3NUT1</accession>
<sequence>MGNRVKGRPKPKSIKAAIHSGMATHRKLSRYGKKQKKGLAGANAVFIARSKVLKKLGISLKDFRRLCILKGVYPREPRSGSKKNSKQVHYHIKDVKALSHEPLLDKFREFRAFMKKVRRAANRNEKDEARRREALAPRYTLHHLVRERYPRFVDALNDLDDALCLISLFAALPSEGRVKAGVTRKAKELISAWGAYCSVGGRISKSFVSVKGIYLEASIQTPSTNGESVTIRWVQPHNFTQYIPDGVDFRVMLTFFEFYETLLGFVLFKLYGELGIRYPLVTATSGAEGDGKVANNPSLHPTIGGKATSVLAANLNALQVSMHQAQQGNSAADAIGDALQKTATEEENDENAKDKKSTKAERKKQKKLMLSIDEALKGVKYDDDDSANGDDDEEMDEEDNVPIAAPLREALEAISDNNGNNTSDNDTEFVITDPEAQRRHQLFRNLTFFLSREVPRGYLELIILSFGGQVGWEGQDSPIAMDDPSITHHVVDRPALLPAYSKLPKSRDYIQPQWVMDSANFNFCLPIDKYGVGKTLPPHLSPWVDDKEEGYVPKYKEEIERLKNGEVLTNEDDVGAGGVVLKVSESEQVENVSASDEEEVQPQVDDDVEKGSSDESDSSEGEEEDDEEVETKAAKKTQAEDDEAAKLAKALMSKKAARLYDRMQHGKAQQQAKVDNLHKKRREIESTREKSKDGLTVTKQKVLRLKKERKDVEDSYGEGVGGGSMKKKKRRKN</sequence>
<evidence type="ECO:0000256" key="5">
    <source>
        <dbReference type="SAM" id="MobiDB-lite"/>
    </source>
</evidence>
<proteinExistence type="inferred from homology"/>
<evidence type="ECO:0000256" key="2">
    <source>
        <dbReference type="ARBA" id="ARBA00022552"/>
    </source>
</evidence>
<gene>
    <name evidence="7" type="ORF">ACHAWO_006443</name>
</gene>
<evidence type="ECO:0000256" key="4">
    <source>
        <dbReference type="HAMAP-Rule" id="MF_03028"/>
    </source>
</evidence>
<evidence type="ECO:0000256" key="3">
    <source>
        <dbReference type="ARBA" id="ARBA00023242"/>
    </source>
</evidence>
<dbReference type="CDD" id="cd17709">
    <property type="entry name" value="BRCT_pescadillo_like"/>
    <property type="match status" value="1"/>
</dbReference>
<evidence type="ECO:0000259" key="6">
    <source>
        <dbReference type="PROSITE" id="PS50172"/>
    </source>
</evidence>
<dbReference type="PROSITE" id="PS50172">
    <property type="entry name" value="BRCT"/>
    <property type="match status" value="1"/>
</dbReference>
<dbReference type="GO" id="GO:0005730">
    <property type="term" value="C:nucleolus"/>
    <property type="evidence" value="ECO:0007669"/>
    <property type="project" value="UniProtKB-SubCell"/>
</dbReference>
<feature type="compositionally biased region" description="Basic and acidic residues" evidence="5">
    <location>
        <begin position="682"/>
        <end position="693"/>
    </location>
</feature>
<feature type="compositionally biased region" description="Basic and acidic residues" evidence="5">
    <location>
        <begin position="630"/>
        <end position="639"/>
    </location>
</feature>
<dbReference type="InterPro" id="IPR001357">
    <property type="entry name" value="BRCT_dom"/>
</dbReference>
<dbReference type="GO" id="GO:0043021">
    <property type="term" value="F:ribonucleoprotein complex binding"/>
    <property type="evidence" value="ECO:0007669"/>
    <property type="project" value="UniProtKB-UniRule"/>
</dbReference>
<evidence type="ECO:0000313" key="7">
    <source>
        <dbReference type="EMBL" id="KAL3779458.1"/>
    </source>
</evidence>
<organism evidence="7 8">
    <name type="scientific">Cyclotella atomus</name>
    <dbReference type="NCBI Taxonomy" id="382360"/>
    <lineage>
        <taxon>Eukaryota</taxon>
        <taxon>Sar</taxon>
        <taxon>Stramenopiles</taxon>
        <taxon>Ochrophyta</taxon>
        <taxon>Bacillariophyta</taxon>
        <taxon>Coscinodiscophyceae</taxon>
        <taxon>Thalassiosirophycidae</taxon>
        <taxon>Stephanodiscales</taxon>
        <taxon>Stephanodiscaceae</taxon>
        <taxon>Cyclotella</taxon>
    </lineage>
</organism>
<dbReference type="EMBL" id="JALLPJ020000932">
    <property type="protein sequence ID" value="KAL3779458.1"/>
    <property type="molecule type" value="Genomic_DNA"/>
</dbReference>
<keyword evidence="3 4" id="KW-0539">Nucleus</keyword>
<feature type="compositionally biased region" description="Acidic residues" evidence="5">
    <location>
        <begin position="595"/>
        <end position="629"/>
    </location>
</feature>
<keyword evidence="1 4" id="KW-0690">Ribosome biogenesis</keyword>
<dbReference type="PANTHER" id="PTHR12221:SF6">
    <property type="entry name" value="PESCADILLO HOMOLOG"/>
    <property type="match status" value="1"/>
</dbReference>
<feature type="region of interest" description="Disordered" evidence="5">
    <location>
        <begin position="587"/>
        <end position="646"/>
    </location>
</feature>
<dbReference type="InterPro" id="IPR036420">
    <property type="entry name" value="BRCT_dom_sf"/>
</dbReference>
<dbReference type="Proteomes" id="UP001530400">
    <property type="component" value="Unassembled WGS sequence"/>
</dbReference>
<dbReference type="Gene3D" id="3.40.50.10190">
    <property type="entry name" value="BRCT domain"/>
    <property type="match status" value="1"/>
</dbReference>
<comment type="caution">
    <text evidence="7">The sequence shown here is derived from an EMBL/GenBank/DDBJ whole genome shotgun (WGS) entry which is preliminary data.</text>
</comment>
<feature type="compositionally biased region" description="Basic and acidic residues" evidence="5">
    <location>
        <begin position="350"/>
        <end position="360"/>
    </location>
</feature>
<comment type="function">
    <text evidence="4">Required for maturation of ribosomal RNAs and formation of the large ribosomal subunit.</text>
</comment>
<name>A0ABD3NUT1_9STRA</name>
<feature type="region of interest" description="Disordered" evidence="5">
    <location>
        <begin position="660"/>
        <end position="733"/>
    </location>
</feature>
<dbReference type="SUPFAM" id="SSF52113">
    <property type="entry name" value="BRCT domain"/>
    <property type="match status" value="1"/>
</dbReference>
<reference evidence="7 8" key="1">
    <citation type="submission" date="2024-10" db="EMBL/GenBank/DDBJ databases">
        <title>Updated reference genomes for cyclostephanoid diatoms.</title>
        <authorList>
            <person name="Roberts W.R."/>
            <person name="Alverson A.J."/>
        </authorList>
    </citation>
    <scope>NUCLEOTIDE SEQUENCE [LARGE SCALE GENOMIC DNA]</scope>
    <source>
        <strain evidence="7 8">AJA010-31</strain>
    </source>
</reference>
<dbReference type="PANTHER" id="PTHR12221">
    <property type="entry name" value="PESCADILLO - RELATED"/>
    <property type="match status" value="1"/>
</dbReference>
<keyword evidence="8" id="KW-1185">Reference proteome</keyword>
<dbReference type="AlphaFoldDB" id="A0ABD3NUT1"/>
<dbReference type="InterPro" id="IPR010613">
    <property type="entry name" value="PES"/>
</dbReference>
<dbReference type="GO" id="GO:0030687">
    <property type="term" value="C:preribosome, large subunit precursor"/>
    <property type="evidence" value="ECO:0007669"/>
    <property type="project" value="UniProtKB-UniRule"/>
</dbReference>
<protein>
    <recommendedName>
        <fullName evidence="4">Pescadillo homolog</fullName>
    </recommendedName>
</protein>
<dbReference type="GO" id="GO:0000463">
    <property type="term" value="P:maturation of LSU-rRNA from tricistronic rRNA transcript (SSU-rRNA, 5.8S rRNA, LSU-rRNA)"/>
    <property type="evidence" value="ECO:0007669"/>
    <property type="project" value="UniProtKB-UniRule"/>
</dbReference>